<dbReference type="Proteomes" id="UP000242501">
    <property type="component" value="Unassembled WGS sequence"/>
</dbReference>
<name>A0A1G6GXU6_9GAMM</name>
<proteinExistence type="predicted"/>
<dbReference type="EMBL" id="FMYL01000003">
    <property type="protein sequence ID" value="SDB86880.1"/>
    <property type="molecule type" value="Genomic_DNA"/>
</dbReference>
<accession>A0A1G6GXU6</accession>
<evidence type="ECO:0000313" key="2">
    <source>
        <dbReference type="Proteomes" id="UP000242501"/>
    </source>
</evidence>
<reference evidence="2" key="1">
    <citation type="submission" date="2016-09" db="EMBL/GenBank/DDBJ databases">
        <authorList>
            <person name="Varghese N."/>
            <person name="Submissions S."/>
        </authorList>
    </citation>
    <scope>NUCLEOTIDE SEQUENCE [LARGE SCALE GENOMIC DNA]</scope>
    <source>
        <strain evidence="2">ANC 4422</strain>
    </source>
</reference>
<dbReference type="AlphaFoldDB" id="A0A1G6GXU6"/>
<evidence type="ECO:0008006" key="3">
    <source>
        <dbReference type="Google" id="ProtNLM"/>
    </source>
</evidence>
<gene>
    <name evidence="1" type="ORF">SAMN05421733_10315</name>
</gene>
<evidence type="ECO:0000313" key="1">
    <source>
        <dbReference type="EMBL" id="SDB86880.1"/>
    </source>
</evidence>
<sequence length="483" mass="54119">MTIKVDFEKRLVAQITDSAILERYWVKDPLVLQQVRAIASYLEAISQDIEVASLEPFIRTRDRSILADASNKGILPTAVACQFKIDVKNKASNAVTLSQGRHIEDNGGRVWRLLQSVTVGPQQTVTVTAEQSEYREVEYVADITEPFHKKSIDLLDDLYLASLTVVDHSIPLRNTYLIQPQWLNVEKGVYAINVTTDSLRRIFVEFGDSERAGVTVHAGDTFTFGITETYGDIDVSKLKDASLTEVNSTDEQRISVVFQSGGLVRSGTTALSIDQLRVLASYPSMYGENAVFLGNFDYLVRKKVMSRTDFVSVWNENVQDTYYGVTYKDINHLHVAFKAKVAAEQTMIENEIKTIIGRADTLFKERVIVHDVVEKPLYLTITGRLASVHDIDSVVSQIKGLLVDRYGRSSLSASRWLLNGFNSQEVANLLRNNIAAFQDRVSDFVINIPSQLNLPHEWVYLSEGSISVQLDRTADSVGTAWIL</sequence>
<keyword evidence="2" id="KW-1185">Reference proteome</keyword>
<protein>
    <recommendedName>
        <fullName evidence="3">Baseplate J-like protein</fullName>
    </recommendedName>
</protein>
<dbReference type="RefSeq" id="WP_092746991.1">
    <property type="nucleotide sequence ID" value="NZ_FMYL01000003.1"/>
</dbReference>
<dbReference type="OrthoDB" id="6703335at2"/>
<dbReference type="STRING" id="1219383.SAMN05421733_10315"/>
<organism evidence="1 2">
    <name type="scientific">Acinetobacter boissieri</name>
    <dbReference type="NCBI Taxonomy" id="1219383"/>
    <lineage>
        <taxon>Bacteria</taxon>
        <taxon>Pseudomonadati</taxon>
        <taxon>Pseudomonadota</taxon>
        <taxon>Gammaproteobacteria</taxon>
        <taxon>Moraxellales</taxon>
        <taxon>Moraxellaceae</taxon>
        <taxon>Acinetobacter</taxon>
    </lineage>
</organism>